<dbReference type="Gene3D" id="3.20.19.10">
    <property type="entry name" value="Aconitase, domain 4"/>
    <property type="match status" value="1"/>
</dbReference>
<proteinExistence type="predicted"/>
<dbReference type="EMBL" id="JAINVZ010000001">
    <property type="protein sequence ID" value="MBY8883331.1"/>
    <property type="molecule type" value="Genomic_DNA"/>
</dbReference>
<dbReference type="InterPro" id="IPR050926">
    <property type="entry name" value="Aconitase/IPM_isomerase"/>
</dbReference>
<feature type="compositionally biased region" description="Low complexity" evidence="4">
    <location>
        <begin position="1"/>
        <end position="17"/>
    </location>
</feature>
<dbReference type="GO" id="GO:0003994">
    <property type="term" value="F:aconitate hydratase activity"/>
    <property type="evidence" value="ECO:0007669"/>
    <property type="project" value="UniProtKB-EC"/>
</dbReference>
<sequence>MDGTSGTSSTSSTSSTSKAADNGTKASGTKAGDAEASSGKAHGTVAQRLIEDHLLDGPMVPGEEIALRVDQTLTQDATGTLVMQELEALGLDRVRTEVSVQYVDHNILQADERNAEDHVFLRSAARRFGLWFSKPGNGVSHPTHMQRFGIPGRTLIGSDSHTCAAGSLGMLAIGTGGLEVALAMAGRPLYVTMPRIWGVRLTGQLPPWVSAKDVVLEMLRRHGVKGGVQRIIEYHGPGLAGLTAMDRHVIANMGAELGATATVFPSDEAVRAFLAAEGRAEDFAELATEPDAAYDLDEEIDLSSLEPLIARPTSPGNVVPVREVAGEPVGQAVIGSSANPGLRDFAMAAAMVEGRQTAGSVSFDVNPTSREILQDLTRSGATFALIAAGARIHQAGCLGCIGMGQAPAAGRNSLRTFPRNFPGRSGTEDDAVWLCSPETAAASALTGVITDPREWAGTHEVAYPRLRLPDRASVNTAMLQPPLPAGEAARVELERGPNISALPDLDPLPDTVEGPVLIKAGDDVSTDEISPAGAKALPYRSNIPKLAEFTLTRLDPDYPRRAAKTREDGGHLIVAGENWGQGSSREHAAITPRYLGLRAVLAKSFARIHWQNLANFGVLALEFDDPADHDRIEADDRLRLTGLRAAMAPDAPPGLRVRNVTRDEEYAVHHRLSPRQRRAVLAGGVIAALAREGDRD</sequence>
<dbReference type="PANTHER" id="PTHR43160:SF3">
    <property type="entry name" value="ACONITATE HYDRATASE, MITOCHONDRIAL"/>
    <property type="match status" value="1"/>
</dbReference>
<dbReference type="InterPro" id="IPR001030">
    <property type="entry name" value="Acoase/IPM_deHydtase_lsu_aba"/>
</dbReference>
<dbReference type="NCBIfam" id="NF005558">
    <property type="entry name" value="PRK07229.1"/>
    <property type="match status" value="1"/>
</dbReference>
<evidence type="ECO:0000256" key="1">
    <source>
        <dbReference type="ARBA" id="ARBA00022723"/>
    </source>
</evidence>
<gene>
    <name evidence="7" type="ORF">K7472_00530</name>
</gene>
<protein>
    <submittedName>
        <fullName evidence="7">Aconitate hydratase</fullName>
        <ecNumber evidence="7">4.2.1.3</ecNumber>
    </submittedName>
</protein>
<evidence type="ECO:0000259" key="5">
    <source>
        <dbReference type="Pfam" id="PF00330"/>
    </source>
</evidence>
<keyword evidence="2" id="KW-0408">Iron</keyword>
<dbReference type="Proteomes" id="UP001198565">
    <property type="component" value="Unassembled WGS sequence"/>
</dbReference>
<dbReference type="InterPro" id="IPR015931">
    <property type="entry name" value="Acnase/IPM_dHydase_lsu_aba_1/3"/>
</dbReference>
<keyword evidence="7" id="KW-0456">Lyase</keyword>
<keyword evidence="8" id="KW-1185">Reference proteome</keyword>
<dbReference type="InterPro" id="IPR006250">
    <property type="entry name" value="Aconitase_put"/>
</dbReference>
<dbReference type="PANTHER" id="PTHR43160">
    <property type="entry name" value="ACONITATE HYDRATASE B"/>
    <property type="match status" value="1"/>
</dbReference>
<evidence type="ECO:0000256" key="3">
    <source>
        <dbReference type="ARBA" id="ARBA00023014"/>
    </source>
</evidence>
<evidence type="ECO:0000256" key="2">
    <source>
        <dbReference type="ARBA" id="ARBA00023004"/>
    </source>
</evidence>
<dbReference type="Gene3D" id="3.30.499.10">
    <property type="entry name" value="Aconitase, domain 3"/>
    <property type="match status" value="2"/>
</dbReference>
<dbReference type="InterPro" id="IPR036008">
    <property type="entry name" value="Aconitase_4Fe-4S_dom"/>
</dbReference>
<keyword evidence="3" id="KW-0411">Iron-sulfur</keyword>
<dbReference type="NCBIfam" id="TIGR01342">
    <property type="entry name" value="acon_putative"/>
    <property type="match status" value="1"/>
</dbReference>
<name>A0ABS7QJH8_9ACTN</name>
<dbReference type="EC" id="4.2.1.3" evidence="7"/>
<dbReference type="InterPro" id="IPR015928">
    <property type="entry name" value="Aconitase/3IPM_dehydase_swvl"/>
</dbReference>
<feature type="domain" description="Aconitase/3-isopropylmalate dehydratase large subunit alpha/beta/alpha" evidence="5">
    <location>
        <begin position="64"/>
        <end position="447"/>
    </location>
</feature>
<dbReference type="PRINTS" id="PR00415">
    <property type="entry name" value="ACONITASE"/>
</dbReference>
<comment type="caution">
    <text evidence="7">The sequence shown here is derived from an EMBL/GenBank/DDBJ whole genome shotgun (WGS) entry which is preliminary data.</text>
</comment>
<dbReference type="InterPro" id="IPR000573">
    <property type="entry name" value="AconitaseA/IPMdHydase_ssu_swvl"/>
</dbReference>
<dbReference type="SUPFAM" id="SSF52016">
    <property type="entry name" value="LeuD/IlvD-like"/>
    <property type="match status" value="1"/>
</dbReference>
<reference evidence="7 8" key="1">
    <citation type="submission" date="2021-08" db="EMBL/GenBank/DDBJ databases">
        <title>Streptomyces sp. PTM05 isolated from lichen.</title>
        <authorList>
            <person name="Somphong A."/>
            <person name="Phongsopitanun W."/>
            <person name="Tanasupawat S."/>
        </authorList>
    </citation>
    <scope>NUCLEOTIDE SEQUENCE [LARGE SCALE GENOMIC DNA]</scope>
    <source>
        <strain evidence="7 8">Ptm05</strain>
    </source>
</reference>
<evidence type="ECO:0000313" key="7">
    <source>
        <dbReference type="EMBL" id="MBY8883331.1"/>
    </source>
</evidence>
<dbReference type="Pfam" id="PF00330">
    <property type="entry name" value="Aconitase"/>
    <property type="match status" value="1"/>
</dbReference>
<accession>A0ABS7QJH8</accession>
<dbReference type="SUPFAM" id="SSF53732">
    <property type="entry name" value="Aconitase iron-sulfur domain"/>
    <property type="match status" value="1"/>
</dbReference>
<feature type="region of interest" description="Disordered" evidence="4">
    <location>
        <begin position="1"/>
        <end position="42"/>
    </location>
</feature>
<evidence type="ECO:0000259" key="6">
    <source>
        <dbReference type="Pfam" id="PF00694"/>
    </source>
</evidence>
<evidence type="ECO:0000313" key="8">
    <source>
        <dbReference type="Proteomes" id="UP001198565"/>
    </source>
</evidence>
<dbReference type="Pfam" id="PF00694">
    <property type="entry name" value="Aconitase_C"/>
    <property type="match status" value="1"/>
</dbReference>
<organism evidence="7 8">
    <name type="scientific">Streptantibioticus parmotrematis</name>
    <dbReference type="NCBI Taxonomy" id="2873249"/>
    <lineage>
        <taxon>Bacteria</taxon>
        <taxon>Bacillati</taxon>
        <taxon>Actinomycetota</taxon>
        <taxon>Actinomycetes</taxon>
        <taxon>Kitasatosporales</taxon>
        <taxon>Streptomycetaceae</taxon>
        <taxon>Streptantibioticus</taxon>
    </lineage>
</organism>
<feature type="domain" description="Aconitase A/isopropylmalate dehydratase small subunit swivel" evidence="6">
    <location>
        <begin position="556"/>
        <end position="625"/>
    </location>
</feature>
<evidence type="ECO:0000256" key="4">
    <source>
        <dbReference type="SAM" id="MobiDB-lite"/>
    </source>
</evidence>
<keyword evidence="1" id="KW-0479">Metal-binding</keyword>